<dbReference type="CDD" id="cd00082">
    <property type="entry name" value="HisKA"/>
    <property type="match status" value="1"/>
</dbReference>
<dbReference type="Pfam" id="PF02518">
    <property type="entry name" value="HATPase_c"/>
    <property type="match status" value="1"/>
</dbReference>
<keyword evidence="9 14" id="KW-1133">Transmembrane helix</keyword>
<dbReference type="InterPro" id="IPR001638">
    <property type="entry name" value="Solute-binding_3/MltF_N"/>
</dbReference>
<feature type="domain" description="PAC" evidence="18">
    <location>
        <begin position="881"/>
        <end position="935"/>
    </location>
</feature>
<evidence type="ECO:0000256" key="13">
    <source>
        <dbReference type="PROSITE-ProRule" id="PRU00169"/>
    </source>
</evidence>
<evidence type="ECO:0000256" key="9">
    <source>
        <dbReference type="ARBA" id="ARBA00022989"/>
    </source>
</evidence>
<dbReference type="Pfam" id="PF00497">
    <property type="entry name" value="SBP_bac_3"/>
    <property type="match status" value="3"/>
</dbReference>
<keyword evidence="6 14" id="KW-0812">Transmembrane</keyword>
<dbReference type="Pfam" id="PF01627">
    <property type="entry name" value="Hpt"/>
    <property type="match status" value="1"/>
</dbReference>
<dbReference type="PANTHER" id="PTHR45339:SF1">
    <property type="entry name" value="HYBRID SIGNAL TRANSDUCTION HISTIDINE KINASE J"/>
    <property type="match status" value="1"/>
</dbReference>
<dbReference type="InterPro" id="IPR001610">
    <property type="entry name" value="PAC"/>
</dbReference>
<accession>A0A1S7LHC4</accession>
<dbReference type="Pfam" id="PF00512">
    <property type="entry name" value="HisKA"/>
    <property type="match status" value="1"/>
</dbReference>
<feature type="modified residue" description="Phosphohistidine" evidence="12">
    <location>
        <position position="1653"/>
    </location>
</feature>
<sequence length="1803" mass="202972">MQRLKPLSRVLDWLFFLLLALFLLPLTVATASEKITFTEQEQRWIEAHPTVRIGIDGGYAPYSFVDKEGFSGIAPDTIRLIEQRTGLTFEAIANLSWPEIVQGAEQRTLDVIATVVQTPKRDQFLHFTKIYLPTPLVIMTRRDDSRIQSAADLDTHTIALVTKYSSSERVMREHPDIRLHAVTTPLEGLQAVSMGVADAYVGVIGVNDHMMRRGGITNLKVTAPYALKTNGQRFGIRKDWPLLAGIMQKALDTLSAAEQVAIFNRWLPIQNSLNQSSLNQPVTLSLSEEHKSWLKQTPTLRIGVMDNWPPMDFVDEAGSPKGIGADTLRALAKQLKPAHFELVSGPWEEIYQQAVAGELDAIMGVTPSPERRKHFHFTTPYLTIPHAIFASDDTPYLVSLEKLHGKRVAVERGFFIVKHLQAHHPSIILQTYDNTREALYAVAKGEATAYIGNRAVAQHIIERNLLNNLREMGQVKQTRSINTIGVRKDLPKLRLLLQKALDHLPEAEKQRIHQQWVKPSNQPLQQIDLTPEEKRWLASHRELRLGIHQQWAPFEFADDSNTHQGIAADFLALIRRHLNQNIRLHVTPSQLQLLAKARDKQIDLLSAANHSQEWSDKLLFTKPYLRFPLVVMMRKSSPLIQSLEDLKDRQVGYIDGFSTGESLAKRYPQLHPRPYSHMDRALTALSRGELDAFVGSIPAINQALERLDLKELHIVTPTDLELALSLGVRNDWPELVSILDKILAISSEAEKQTIVRSWLQKRVKTEMDWRFFWQVIITLLLLAVAIFTVILIWNRRLSHEIKARKRIQEELSKLHRAVEQTPVSVVITDLEGRIEYVNPTFCEKTGYQADEVIGQTNRILKSGHTSDEAYAALWEQIRRGEEWSGEFLNRTRQGQFYWERASISPVRSTQGEITHYLGIKEDITQAKKDQEALKAAKESADMANRAKSVFLANMSHEIRTPMNAIVGMCHLAQRLNRDPKLEDYLDNIQIATDSLLGIINDILDISKIEAGKLTVEKIPFNLEEIVSKLIRLQGFKAQEKGLELLLHLDHEIPQSLMGDPLRINQVLTNLVNNAIKFTNEGEVVVLIDLVDEEPNSVTLTFRVSDSGLGIEPDRLQALFSPFQQGDDSTTRRYGGTGLGLSICRNLVGLMAGELHAESQLGKGSQFSFTLTLERHHTDAPLPSHQQTLDLKVLVVDDNSASRRVLQSMLQSFGYQVSLASSGRQGVAMVEAAQRAGELFDLVLMDWQMPEQDGLSAGQQILALSDGAESLQPVMMMVTAYGSEEARQQATKLGFSGFLEKPITPSNLYDAIVAALFHPEQQERSSKRDDWQQSIPNLSGFRVLVVEDNPVNQRLALEMLQLANLEVITAEQGEEALETLRDTAVDLILMDIQMPIMDGYETTRRIRKHTPWRYLPIVAMTAHALEEDRRRCLTEGMNDHLAKPIKPDLLFSKVTRWLDPTGKRPIVAPTGLEELPKPATVKGLPLLLACSESSQHQALEESLNSAGMIVFTPPFAVLPENLTILLVDEGWYLREEIATLRQQRPELRTIMLRHTGEDSRVEEVQDWLDLPVDSTTLIATLQHNVHLQKPSQSSILPLPTPHLYSDWATAQAMGRERLAGKLMQTFAKDHGQDHLLLAQELKQESLTHAARLAHTLAGVAGNIGAMKLHNLAKRLELTAEAGDPEESQRLFTILEQEMVAVMQQLAGLKLDASPRPLLLDPSPGRQPDQVEQHGHAEQLSALQRLIRAGDPDAGELLQRLYEELPDGSLKSALQRAQEPIENYDFEAAYEIVAPFFDHQQIEQV</sequence>
<dbReference type="SMART" id="SM00091">
    <property type="entry name" value="PAS"/>
    <property type="match status" value="1"/>
</dbReference>
<dbReference type="CDD" id="cd17546">
    <property type="entry name" value="REC_hyHK_CKI1_RcsC-like"/>
    <property type="match status" value="2"/>
</dbReference>
<dbReference type="GO" id="GO:0005524">
    <property type="term" value="F:ATP binding"/>
    <property type="evidence" value="ECO:0007669"/>
    <property type="project" value="UniProtKB-KW"/>
</dbReference>
<name>A0A1S7LHC4_MAGMO</name>
<evidence type="ECO:0000256" key="2">
    <source>
        <dbReference type="ARBA" id="ARBA00004651"/>
    </source>
</evidence>
<dbReference type="SMART" id="SM00388">
    <property type="entry name" value="HisKA"/>
    <property type="match status" value="1"/>
</dbReference>
<evidence type="ECO:0000256" key="5">
    <source>
        <dbReference type="ARBA" id="ARBA00022553"/>
    </source>
</evidence>
<dbReference type="InterPro" id="IPR003661">
    <property type="entry name" value="HisK_dim/P_dom"/>
</dbReference>
<evidence type="ECO:0000256" key="12">
    <source>
        <dbReference type="PROSITE-ProRule" id="PRU00110"/>
    </source>
</evidence>
<dbReference type="SUPFAM" id="SSF53850">
    <property type="entry name" value="Periplasmic binding protein-like II"/>
    <property type="match status" value="3"/>
</dbReference>
<dbReference type="InterPro" id="IPR005467">
    <property type="entry name" value="His_kinase_dom"/>
</dbReference>
<dbReference type="InterPro" id="IPR036890">
    <property type="entry name" value="HATPase_C_sf"/>
</dbReference>
<evidence type="ECO:0000313" key="20">
    <source>
        <dbReference type="EMBL" id="CRH06350.1"/>
    </source>
</evidence>
<evidence type="ECO:0000256" key="8">
    <source>
        <dbReference type="ARBA" id="ARBA00022840"/>
    </source>
</evidence>
<comment type="catalytic activity">
    <reaction evidence="1">
        <text>ATP + protein L-histidine = ADP + protein N-phospho-L-histidine.</text>
        <dbReference type="EC" id="2.7.13.3"/>
    </reaction>
</comment>
<keyword evidence="11 14" id="KW-0472">Membrane</keyword>
<dbReference type="SMART" id="SM00448">
    <property type="entry name" value="REC"/>
    <property type="match status" value="2"/>
</dbReference>
<dbReference type="Pfam" id="PF00072">
    <property type="entry name" value="Response_reg"/>
    <property type="match status" value="2"/>
</dbReference>
<feature type="transmembrane region" description="Helical" evidence="14">
    <location>
        <begin position="771"/>
        <end position="794"/>
    </location>
</feature>
<dbReference type="Pfam" id="PF13426">
    <property type="entry name" value="PAS_9"/>
    <property type="match status" value="1"/>
</dbReference>
<dbReference type="EMBL" id="LO017727">
    <property type="protein sequence ID" value="CRH06350.1"/>
    <property type="molecule type" value="Genomic_DNA"/>
</dbReference>
<dbReference type="PRINTS" id="PR00344">
    <property type="entry name" value="BCTRLSENSOR"/>
</dbReference>
<dbReference type="NCBIfam" id="TIGR00229">
    <property type="entry name" value="sensory_box"/>
    <property type="match status" value="1"/>
</dbReference>
<dbReference type="SUPFAM" id="SSF47226">
    <property type="entry name" value="Histidine-containing phosphotransfer domain, HPT domain"/>
    <property type="match status" value="1"/>
</dbReference>
<keyword evidence="5 13" id="KW-0597">Phosphoprotein</keyword>
<dbReference type="PROSITE" id="PS50109">
    <property type="entry name" value="HIS_KIN"/>
    <property type="match status" value="1"/>
</dbReference>
<dbReference type="FunFam" id="3.30.565.10:FF:000010">
    <property type="entry name" value="Sensor histidine kinase RcsC"/>
    <property type="match status" value="1"/>
</dbReference>
<dbReference type="SMART" id="SM00062">
    <property type="entry name" value="PBPb"/>
    <property type="match status" value="3"/>
</dbReference>
<protein>
    <recommendedName>
        <fullName evidence="3">histidine kinase</fullName>
        <ecNumber evidence="3">2.7.13.3</ecNumber>
    </recommendedName>
</protein>
<evidence type="ECO:0000256" key="10">
    <source>
        <dbReference type="ARBA" id="ARBA00023012"/>
    </source>
</evidence>
<feature type="domain" description="Response regulatory" evidence="16">
    <location>
        <begin position="1341"/>
        <end position="1457"/>
    </location>
</feature>
<evidence type="ECO:0000256" key="7">
    <source>
        <dbReference type="ARBA" id="ARBA00022741"/>
    </source>
</evidence>
<feature type="domain" description="HPt" evidence="19">
    <location>
        <begin position="1614"/>
        <end position="1707"/>
    </location>
</feature>
<feature type="modified residue" description="4-aspartylphosphate" evidence="13">
    <location>
        <position position="1390"/>
    </location>
</feature>
<dbReference type="SUPFAM" id="SSF47384">
    <property type="entry name" value="Homodimeric domain of signal transducing histidine kinase"/>
    <property type="match status" value="1"/>
</dbReference>
<dbReference type="CDD" id="cd16922">
    <property type="entry name" value="HATPase_EvgS-ArcB-TorS-like"/>
    <property type="match status" value="1"/>
</dbReference>
<proteinExistence type="predicted"/>
<dbReference type="Gene3D" id="3.40.190.10">
    <property type="entry name" value="Periplasmic binding protein-like II"/>
    <property type="match status" value="6"/>
</dbReference>
<dbReference type="PANTHER" id="PTHR45339">
    <property type="entry name" value="HYBRID SIGNAL TRANSDUCTION HISTIDINE KINASE J"/>
    <property type="match status" value="1"/>
</dbReference>
<dbReference type="PROSITE" id="PS50113">
    <property type="entry name" value="PAC"/>
    <property type="match status" value="1"/>
</dbReference>
<keyword evidence="7" id="KW-0547">Nucleotide-binding</keyword>
<evidence type="ECO:0000256" key="14">
    <source>
        <dbReference type="SAM" id="Phobius"/>
    </source>
</evidence>
<dbReference type="Gene3D" id="3.40.50.2300">
    <property type="match status" value="2"/>
</dbReference>
<dbReference type="PROSITE" id="PS50110">
    <property type="entry name" value="RESPONSE_REGULATORY"/>
    <property type="match status" value="2"/>
</dbReference>
<keyword evidence="8" id="KW-0067">ATP-binding</keyword>
<dbReference type="InterPro" id="IPR004358">
    <property type="entry name" value="Sig_transdc_His_kin-like_C"/>
</dbReference>
<dbReference type="PROSITE" id="PS50894">
    <property type="entry name" value="HPT"/>
    <property type="match status" value="1"/>
</dbReference>
<dbReference type="CDD" id="cd00130">
    <property type="entry name" value="PAS"/>
    <property type="match status" value="1"/>
</dbReference>
<dbReference type="InterPro" id="IPR011006">
    <property type="entry name" value="CheY-like_superfamily"/>
</dbReference>
<organism evidence="20">
    <name type="scientific">Magnetococcus massalia (strain MO-1)</name>
    <dbReference type="NCBI Taxonomy" id="451514"/>
    <lineage>
        <taxon>Bacteria</taxon>
        <taxon>Pseudomonadati</taxon>
        <taxon>Pseudomonadota</taxon>
        <taxon>Magnetococcia</taxon>
        <taxon>Magnetococcales</taxon>
        <taxon>Magnetococcaceae</taxon>
        <taxon>Magnetococcus</taxon>
    </lineage>
</organism>
<feature type="modified residue" description="4-aspartylphosphate" evidence="13">
    <location>
        <position position="1245"/>
    </location>
</feature>
<dbReference type="InterPro" id="IPR000014">
    <property type="entry name" value="PAS"/>
</dbReference>
<dbReference type="InterPro" id="IPR035965">
    <property type="entry name" value="PAS-like_dom_sf"/>
</dbReference>
<dbReference type="SMART" id="SM00086">
    <property type="entry name" value="PAC"/>
    <property type="match status" value="1"/>
</dbReference>
<feature type="domain" description="Histidine kinase" evidence="15">
    <location>
        <begin position="953"/>
        <end position="1174"/>
    </location>
</feature>
<evidence type="ECO:0000256" key="1">
    <source>
        <dbReference type="ARBA" id="ARBA00000085"/>
    </source>
</evidence>
<dbReference type="Gene3D" id="1.20.120.160">
    <property type="entry name" value="HPT domain"/>
    <property type="match status" value="1"/>
</dbReference>
<dbReference type="SUPFAM" id="SSF52172">
    <property type="entry name" value="CheY-like"/>
    <property type="match status" value="2"/>
</dbReference>
<dbReference type="SUPFAM" id="SSF55874">
    <property type="entry name" value="ATPase domain of HSP90 chaperone/DNA topoisomerase II/histidine kinase"/>
    <property type="match status" value="1"/>
</dbReference>
<evidence type="ECO:0000256" key="6">
    <source>
        <dbReference type="ARBA" id="ARBA00022692"/>
    </source>
</evidence>
<dbReference type="GO" id="GO:0005886">
    <property type="term" value="C:plasma membrane"/>
    <property type="evidence" value="ECO:0007669"/>
    <property type="project" value="UniProtKB-SubCell"/>
</dbReference>
<keyword evidence="4" id="KW-1003">Cell membrane</keyword>
<dbReference type="InterPro" id="IPR036097">
    <property type="entry name" value="HisK_dim/P_sf"/>
</dbReference>
<evidence type="ECO:0000259" key="17">
    <source>
        <dbReference type="PROSITE" id="PS50112"/>
    </source>
</evidence>
<dbReference type="SMART" id="SM00387">
    <property type="entry name" value="HATPase_c"/>
    <property type="match status" value="1"/>
</dbReference>
<feature type="domain" description="Response regulatory" evidence="16">
    <location>
        <begin position="1191"/>
        <end position="1315"/>
    </location>
</feature>
<evidence type="ECO:0000259" key="18">
    <source>
        <dbReference type="PROSITE" id="PS50113"/>
    </source>
</evidence>
<dbReference type="CDD" id="cd01007">
    <property type="entry name" value="PBP2_BvgS_HisK_like"/>
    <property type="match status" value="3"/>
</dbReference>
<evidence type="ECO:0000256" key="4">
    <source>
        <dbReference type="ARBA" id="ARBA00022475"/>
    </source>
</evidence>
<dbReference type="InterPro" id="IPR000700">
    <property type="entry name" value="PAS-assoc_C"/>
</dbReference>
<evidence type="ECO:0000256" key="11">
    <source>
        <dbReference type="ARBA" id="ARBA00023136"/>
    </source>
</evidence>
<comment type="subcellular location">
    <subcellularLocation>
        <location evidence="2">Cell membrane</location>
        <topology evidence="2">Multi-pass membrane protein</topology>
    </subcellularLocation>
</comment>
<dbReference type="InterPro" id="IPR008207">
    <property type="entry name" value="Sig_transdc_His_kin_Hpt_dom"/>
</dbReference>
<keyword evidence="10" id="KW-0902">Two-component regulatory system</keyword>
<gene>
    <name evidence="20" type="ORF">MAGMO_2184</name>
</gene>
<reference evidence="20" key="1">
    <citation type="submission" date="2015-04" db="EMBL/GenBank/DDBJ databases">
        <authorList>
            <person name="Syromyatnikov M.Y."/>
            <person name="Popov V.N."/>
        </authorList>
    </citation>
    <scope>NUCLEOTIDE SEQUENCE</scope>
    <source>
        <strain evidence="20">MO-1</strain>
    </source>
</reference>
<dbReference type="InterPro" id="IPR036641">
    <property type="entry name" value="HPT_dom_sf"/>
</dbReference>
<dbReference type="SUPFAM" id="SSF55785">
    <property type="entry name" value="PYP-like sensor domain (PAS domain)"/>
    <property type="match status" value="1"/>
</dbReference>
<dbReference type="EC" id="2.7.13.3" evidence="3"/>
<feature type="domain" description="PAS" evidence="17">
    <location>
        <begin position="810"/>
        <end position="856"/>
    </location>
</feature>
<keyword evidence="20" id="KW-0808">Transferase</keyword>
<evidence type="ECO:0000256" key="3">
    <source>
        <dbReference type="ARBA" id="ARBA00012438"/>
    </source>
</evidence>
<dbReference type="Gene3D" id="3.30.565.10">
    <property type="entry name" value="Histidine kinase-like ATPase, C-terminal domain"/>
    <property type="match status" value="1"/>
</dbReference>
<dbReference type="InterPro" id="IPR001789">
    <property type="entry name" value="Sig_transdc_resp-reg_receiver"/>
</dbReference>
<dbReference type="Gene3D" id="1.10.287.130">
    <property type="match status" value="1"/>
</dbReference>
<dbReference type="PROSITE" id="PS50112">
    <property type="entry name" value="PAS"/>
    <property type="match status" value="1"/>
</dbReference>
<evidence type="ECO:0000259" key="19">
    <source>
        <dbReference type="PROSITE" id="PS50894"/>
    </source>
</evidence>
<keyword evidence="20" id="KW-0418">Kinase</keyword>
<dbReference type="InterPro" id="IPR003594">
    <property type="entry name" value="HATPase_dom"/>
</dbReference>
<dbReference type="GO" id="GO:0000155">
    <property type="term" value="F:phosphorelay sensor kinase activity"/>
    <property type="evidence" value="ECO:0007669"/>
    <property type="project" value="InterPro"/>
</dbReference>
<evidence type="ECO:0000259" key="16">
    <source>
        <dbReference type="PROSITE" id="PS50110"/>
    </source>
</evidence>
<evidence type="ECO:0000259" key="15">
    <source>
        <dbReference type="PROSITE" id="PS50109"/>
    </source>
</evidence>
<dbReference type="Gene3D" id="3.30.450.20">
    <property type="entry name" value="PAS domain"/>
    <property type="match status" value="1"/>
</dbReference>